<dbReference type="EMBL" id="UYWY01001656">
    <property type="protein sequence ID" value="VDM27044.1"/>
    <property type="molecule type" value="Genomic_DNA"/>
</dbReference>
<evidence type="ECO:0000313" key="3">
    <source>
        <dbReference type="Proteomes" id="UP000050794"/>
    </source>
</evidence>
<evidence type="ECO:0000256" key="1">
    <source>
        <dbReference type="SAM" id="Coils"/>
    </source>
</evidence>
<keyword evidence="3" id="KW-1185">Reference proteome</keyword>
<accession>A0A183U091</accession>
<protein>
    <submittedName>
        <fullName evidence="4">Genome assembly, chromosome: II</fullName>
    </submittedName>
</protein>
<evidence type="ECO:0000313" key="4">
    <source>
        <dbReference type="WBParaSite" id="TCNE_0000191101-mRNA-1"/>
    </source>
</evidence>
<name>A0A183U091_TOXCA</name>
<reference evidence="2 3" key="2">
    <citation type="submission" date="2018-11" db="EMBL/GenBank/DDBJ databases">
        <authorList>
            <consortium name="Pathogen Informatics"/>
        </authorList>
    </citation>
    <scope>NUCLEOTIDE SEQUENCE [LARGE SCALE GENOMIC DNA]</scope>
</reference>
<feature type="coiled-coil region" evidence="1">
    <location>
        <begin position="28"/>
        <end position="62"/>
    </location>
</feature>
<dbReference type="AlphaFoldDB" id="A0A183U091"/>
<keyword evidence="1" id="KW-0175">Coiled coil</keyword>
<reference evidence="4" key="1">
    <citation type="submission" date="2016-06" db="UniProtKB">
        <authorList>
            <consortium name="WormBaseParasite"/>
        </authorList>
    </citation>
    <scope>IDENTIFICATION</scope>
</reference>
<dbReference type="WBParaSite" id="TCNE_0000191101-mRNA-1">
    <property type="protein sequence ID" value="TCNE_0000191101-mRNA-1"/>
    <property type="gene ID" value="TCNE_0000191101"/>
</dbReference>
<evidence type="ECO:0000313" key="2">
    <source>
        <dbReference type="EMBL" id="VDM27044.1"/>
    </source>
</evidence>
<gene>
    <name evidence="2" type="ORF">TCNE_LOCUS1911</name>
</gene>
<organism evidence="3 4">
    <name type="scientific">Toxocara canis</name>
    <name type="common">Canine roundworm</name>
    <dbReference type="NCBI Taxonomy" id="6265"/>
    <lineage>
        <taxon>Eukaryota</taxon>
        <taxon>Metazoa</taxon>
        <taxon>Ecdysozoa</taxon>
        <taxon>Nematoda</taxon>
        <taxon>Chromadorea</taxon>
        <taxon>Rhabditida</taxon>
        <taxon>Spirurina</taxon>
        <taxon>Ascaridomorpha</taxon>
        <taxon>Ascaridoidea</taxon>
        <taxon>Toxocaridae</taxon>
        <taxon>Toxocara</taxon>
    </lineage>
</organism>
<sequence>MMEAAPGKISFKSIAPFVQSNRSLAETTQQLRVDLAVHQKRIQELEMENDFLRERIAEMEVADDDERIEMIAKRRVEASDCFKKVKLIKTAALKSIAALQRFVKVIDESIDEGAPLSSSGLFDKAYSPVARASVLEIVPESPPFSPPKVSSDISNLLVCI</sequence>
<proteinExistence type="predicted"/>
<dbReference type="Proteomes" id="UP000050794">
    <property type="component" value="Unassembled WGS sequence"/>
</dbReference>